<dbReference type="InterPro" id="IPR039661">
    <property type="entry name" value="ELP3"/>
</dbReference>
<evidence type="ECO:0000256" key="6">
    <source>
        <dbReference type="ARBA" id="ARBA00023014"/>
    </source>
</evidence>
<protein>
    <submittedName>
        <fullName evidence="8">Ribosomal protein S12 methylthiotransferase RimO</fullName>
    </submittedName>
</protein>
<dbReference type="PANTHER" id="PTHR11135">
    <property type="entry name" value="HISTONE ACETYLTRANSFERASE-RELATED"/>
    <property type="match status" value="1"/>
</dbReference>
<dbReference type="CDD" id="cd01335">
    <property type="entry name" value="Radical_SAM"/>
    <property type="match status" value="1"/>
</dbReference>
<keyword evidence="2" id="KW-0004">4Fe-4S</keyword>
<evidence type="ECO:0000256" key="4">
    <source>
        <dbReference type="ARBA" id="ARBA00022723"/>
    </source>
</evidence>
<evidence type="ECO:0000256" key="1">
    <source>
        <dbReference type="ARBA" id="ARBA00001966"/>
    </source>
</evidence>
<organism evidence="8 9">
    <name type="scientific">Alkalithermobacter paradoxus</name>
    <dbReference type="NCBI Taxonomy" id="29349"/>
    <lineage>
        <taxon>Bacteria</taxon>
        <taxon>Bacillati</taxon>
        <taxon>Bacillota</taxon>
        <taxon>Clostridia</taxon>
        <taxon>Peptostreptococcales</taxon>
        <taxon>Tepidibacteraceae</taxon>
        <taxon>Alkalithermobacter</taxon>
    </lineage>
</organism>
<dbReference type="PROSITE" id="PS51918">
    <property type="entry name" value="RADICAL_SAM"/>
    <property type="match status" value="1"/>
</dbReference>
<dbReference type="InterPro" id="IPR007197">
    <property type="entry name" value="rSAM"/>
</dbReference>
<dbReference type="AlphaFoldDB" id="A0A1V4IAT1"/>
<comment type="caution">
    <text evidence="8">The sequence shown here is derived from an EMBL/GenBank/DDBJ whole genome shotgun (WGS) entry which is preliminary data.</text>
</comment>
<keyword evidence="9" id="KW-1185">Reference proteome</keyword>
<keyword evidence="8" id="KW-0687">Ribonucleoprotein</keyword>
<evidence type="ECO:0000313" key="8">
    <source>
        <dbReference type="EMBL" id="OPJ57039.1"/>
    </source>
</evidence>
<sequence length="310" mass="35699">MRWNDKRYHSLNYELRKVFGCKVFKLSLNGNFTCPNRDGLISNSGCIFCSEKGSGDFAGSNIFSIKDQINEQINLLSKKWTSGKYISYFQSFTNTYDTADNLRKKYNEAISCDNVVGLAVATRPDCLSDDVIDVLDEFNKKTYMWVELGLQTIHESTAKLINRGYELSVFDKAIEKLRKRNINVVVHLILGLPFESRNDMLSSVKYISNLDIQGVKLHLMHILKNTYLETFYKNNQFHILTQDEYVSLVVDCIEILPPSVVIHRITGDGPKDLLIEPKWSLNKRAVLNAIEKELRDRDSYQGMRFKKPTV</sequence>
<dbReference type="NCBIfam" id="TIGR01212">
    <property type="entry name" value="TIGR01212 family radical SAM protein"/>
    <property type="match status" value="1"/>
</dbReference>
<dbReference type="GO" id="GO:0051539">
    <property type="term" value="F:4 iron, 4 sulfur cluster binding"/>
    <property type="evidence" value="ECO:0007669"/>
    <property type="project" value="UniProtKB-KW"/>
</dbReference>
<comment type="cofactor">
    <cofactor evidence="1">
        <name>[4Fe-4S] cluster</name>
        <dbReference type="ChEBI" id="CHEBI:49883"/>
    </cofactor>
</comment>
<dbReference type="OrthoDB" id="9801689at2"/>
<evidence type="ECO:0000256" key="2">
    <source>
        <dbReference type="ARBA" id="ARBA00022485"/>
    </source>
</evidence>
<dbReference type="GO" id="GO:0005840">
    <property type="term" value="C:ribosome"/>
    <property type="evidence" value="ECO:0007669"/>
    <property type="project" value="UniProtKB-KW"/>
</dbReference>
<reference evidence="8 9" key="1">
    <citation type="submission" date="2017-03" db="EMBL/GenBank/DDBJ databases">
        <title>Genome sequence of Clostridium thermoalcaliphilum DSM 7309.</title>
        <authorList>
            <person name="Poehlein A."/>
            <person name="Daniel R."/>
        </authorList>
    </citation>
    <scope>NUCLEOTIDE SEQUENCE [LARGE SCALE GENOMIC DNA]</scope>
    <source>
        <strain evidence="8 9">DSM 7309</strain>
    </source>
</reference>
<evidence type="ECO:0000256" key="3">
    <source>
        <dbReference type="ARBA" id="ARBA00022691"/>
    </source>
</evidence>
<evidence type="ECO:0000256" key="5">
    <source>
        <dbReference type="ARBA" id="ARBA00023004"/>
    </source>
</evidence>
<dbReference type="RefSeq" id="WP_079410562.1">
    <property type="nucleotide sequence ID" value="NZ_MZGW01000001.1"/>
</dbReference>
<dbReference type="Pfam" id="PF16199">
    <property type="entry name" value="Radical_SAM_C"/>
    <property type="match status" value="1"/>
</dbReference>
<keyword evidence="8" id="KW-0808">Transferase</keyword>
<dbReference type="SUPFAM" id="SSF102114">
    <property type="entry name" value="Radical SAM enzymes"/>
    <property type="match status" value="1"/>
</dbReference>
<dbReference type="GO" id="GO:0016740">
    <property type="term" value="F:transferase activity"/>
    <property type="evidence" value="ECO:0007669"/>
    <property type="project" value="UniProtKB-KW"/>
</dbReference>
<accession>A0A1V4IAT1</accession>
<feature type="domain" description="Radical SAM core" evidence="7">
    <location>
        <begin position="18"/>
        <end position="268"/>
    </location>
</feature>
<gene>
    <name evidence="8" type="primary">rimO_1</name>
    <name evidence="8" type="ORF">CLOTH_03210</name>
</gene>
<dbReference type="STRING" id="29349.CLOTH_03210"/>
<dbReference type="SFLD" id="SFLDG01086">
    <property type="entry name" value="elongater_protein-like"/>
    <property type="match status" value="1"/>
</dbReference>
<keyword evidence="6" id="KW-0411">Iron-sulfur</keyword>
<dbReference type="GO" id="GO:0046872">
    <property type="term" value="F:metal ion binding"/>
    <property type="evidence" value="ECO:0007669"/>
    <property type="project" value="UniProtKB-KW"/>
</dbReference>
<dbReference type="SMART" id="SM00729">
    <property type="entry name" value="Elp3"/>
    <property type="match status" value="1"/>
</dbReference>
<keyword evidence="5" id="KW-0408">Iron</keyword>
<dbReference type="PANTHER" id="PTHR11135:SF1">
    <property type="entry name" value="PROTEIN YHCC"/>
    <property type="match status" value="1"/>
</dbReference>
<dbReference type="SFLD" id="SFLDG01091">
    <property type="entry name" value="uncharacterized_CHP01210-like"/>
    <property type="match status" value="1"/>
</dbReference>
<keyword evidence="8" id="KW-0689">Ribosomal protein</keyword>
<dbReference type="InterPro" id="IPR006638">
    <property type="entry name" value="Elp3/MiaA/NifB-like_rSAM"/>
</dbReference>
<name>A0A1V4IAT1_9FIRM</name>
<evidence type="ECO:0000259" key="7">
    <source>
        <dbReference type="PROSITE" id="PS51918"/>
    </source>
</evidence>
<proteinExistence type="predicted"/>
<dbReference type="Proteomes" id="UP000190140">
    <property type="component" value="Unassembled WGS sequence"/>
</dbReference>
<keyword evidence="3" id="KW-0949">S-adenosyl-L-methionine</keyword>
<dbReference type="SFLD" id="SFLDS00029">
    <property type="entry name" value="Radical_SAM"/>
    <property type="match status" value="1"/>
</dbReference>
<dbReference type="Gene3D" id="3.80.30.20">
    <property type="entry name" value="tm_1862 like domain"/>
    <property type="match status" value="1"/>
</dbReference>
<dbReference type="InterPro" id="IPR032432">
    <property type="entry name" value="Radical_SAM_C"/>
</dbReference>
<evidence type="ECO:0000313" key="9">
    <source>
        <dbReference type="Proteomes" id="UP000190140"/>
    </source>
</evidence>
<keyword evidence="4" id="KW-0479">Metal-binding</keyword>
<dbReference type="InterPro" id="IPR005911">
    <property type="entry name" value="YhcC-like"/>
</dbReference>
<dbReference type="Pfam" id="PF04055">
    <property type="entry name" value="Radical_SAM"/>
    <property type="match status" value="1"/>
</dbReference>
<dbReference type="InterPro" id="IPR058240">
    <property type="entry name" value="rSAM_sf"/>
</dbReference>
<dbReference type="InterPro" id="IPR023404">
    <property type="entry name" value="rSAM_horseshoe"/>
</dbReference>
<dbReference type="EMBL" id="MZGW01000001">
    <property type="protein sequence ID" value="OPJ57039.1"/>
    <property type="molecule type" value="Genomic_DNA"/>
</dbReference>